<dbReference type="AlphaFoldDB" id="A0A6A6QKN8"/>
<keyword evidence="3" id="KW-1185">Reference proteome</keyword>
<dbReference type="Proteomes" id="UP000799750">
    <property type="component" value="Unassembled WGS sequence"/>
</dbReference>
<proteinExistence type="predicted"/>
<gene>
    <name evidence="2" type="ORF">BU16DRAFT_96253</name>
</gene>
<protein>
    <submittedName>
        <fullName evidence="2">Uncharacterized protein</fullName>
    </submittedName>
</protein>
<feature type="region of interest" description="Disordered" evidence="1">
    <location>
        <begin position="1"/>
        <end position="55"/>
    </location>
</feature>
<dbReference type="EMBL" id="MU004193">
    <property type="protein sequence ID" value="KAF2493028.1"/>
    <property type="molecule type" value="Genomic_DNA"/>
</dbReference>
<feature type="region of interest" description="Disordered" evidence="1">
    <location>
        <begin position="71"/>
        <end position="94"/>
    </location>
</feature>
<reference evidence="2" key="1">
    <citation type="journal article" date="2020" name="Stud. Mycol.">
        <title>101 Dothideomycetes genomes: a test case for predicting lifestyles and emergence of pathogens.</title>
        <authorList>
            <person name="Haridas S."/>
            <person name="Albert R."/>
            <person name="Binder M."/>
            <person name="Bloem J."/>
            <person name="Labutti K."/>
            <person name="Salamov A."/>
            <person name="Andreopoulos B."/>
            <person name="Baker S."/>
            <person name="Barry K."/>
            <person name="Bills G."/>
            <person name="Bluhm B."/>
            <person name="Cannon C."/>
            <person name="Castanera R."/>
            <person name="Culley D."/>
            <person name="Daum C."/>
            <person name="Ezra D."/>
            <person name="Gonzalez J."/>
            <person name="Henrissat B."/>
            <person name="Kuo A."/>
            <person name="Liang C."/>
            <person name="Lipzen A."/>
            <person name="Lutzoni F."/>
            <person name="Magnuson J."/>
            <person name="Mondo S."/>
            <person name="Nolan M."/>
            <person name="Ohm R."/>
            <person name="Pangilinan J."/>
            <person name="Park H.-J."/>
            <person name="Ramirez L."/>
            <person name="Alfaro M."/>
            <person name="Sun H."/>
            <person name="Tritt A."/>
            <person name="Yoshinaga Y."/>
            <person name="Zwiers L.-H."/>
            <person name="Turgeon B."/>
            <person name="Goodwin S."/>
            <person name="Spatafora J."/>
            <person name="Crous P."/>
            <person name="Grigoriev I."/>
        </authorList>
    </citation>
    <scope>NUCLEOTIDE SEQUENCE</scope>
    <source>
        <strain evidence="2">CBS 269.34</strain>
    </source>
</reference>
<evidence type="ECO:0000256" key="1">
    <source>
        <dbReference type="SAM" id="MobiDB-lite"/>
    </source>
</evidence>
<accession>A0A6A6QKN8</accession>
<feature type="compositionally biased region" description="Polar residues" evidence="1">
    <location>
        <begin position="1"/>
        <end position="18"/>
    </location>
</feature>
<evidence type="ECO:0000313" key="3">
    <source>
        <dbReference type="Proteomes" id="UP000799750"/>
    </source>
</evidence>
<sequence>MPARFSSTGSPQRQQSHTPHMLCRQRPQSQHSRRDDVHRSAPGHGPDCTPNSFLPRVRGVWEKQVDGHEVHAEKAPFPARNEAPERNRLLYLGS</sequence>
<evidence type="ECO:0000313" key="2">
    <source>
        <dbReference type="EMBL" id="KAF2493028.1"/>
    </source>
</evidence>
<organism evidence="2 3">
    <name type="scientific">Lophium mytilinum</name>
    <dbReference type="NCBI Taxonomy" id="390894"/>
    <lineage>
        <taxon>Eukaryota</taxon>
        <taxon>Fungi</taxon>
        <taxon>Dikarya</taxon>
        <taxon>Ascomycota</taxon>
        <taxon>Pezizomycotina</taxon>
        <taxon>Dothideomycetes</taxon>
        <taxon>Pleosporomycetidae</taxon>
        <taxon>Mytilinidiales</taxon>
        <taxon>Mytilinidiaceae</taxon>
        <taxon>Lophium</taxon>
    </lineage>
</organism>
<name>A0A6A6QKN8_9PEZI</name>